<organism evidence="2 3">
    <name type="scientific">candidate division WOR_3 bacterium SM23_42</name>
    <dbReference type="NCBI Taxonomy" id="1703779"/>
    <lineage>
        <taxon>Bacteria</taxon>
        <taxon>Bacteria division WOR-3</taxon>
    </lineage>
</organism>
<dbReference type="Gene3D" id="1.10.390.10">
    <property type="entry name" value="Neutral Protease Domain 2"/>
    <property type="match status" value="1"/>
</dbReference>
<dbReference type="GO" id="GO:0016020">
    <property type="term" value="C:membrane"/>
    <property type="evidence" value="ECO:0007669"/>
    <property type="project" value="TreeGrafter"/>
</dbReference>
<dbReference type="Proteomes" id="UP000051373">
    <property type="component" value="Unassembled WGS sequence"/>
</dbReference>
<dbReference type="GO" id="GO:0070006">
    <property type="term" value="F:metalloaminopeptidase activity"/>
    <property type="evidence" value="ECO:0007669"/>
    <property type="project" value="TreeGrafter"/>
</dbReference>
<accession>A0A0S8FQH9</accession>
<dbReference type="SUPFAM" id="SSF55486">
    <property type="entry name" value="Metalloproteases ('zincins'), catalytic domain"/>
    <property type="match status" value="1"/>
</dbReference>
<feature type="domain" description="Peptidase M1 membrane alanine aminopeptidase" evidence="1">
    <location>
        <begin position="540"/>
        <end position="700"/>
    </location>
</feature>
<name>A0A0S8FQH9_UNCW3</name>
<gene>
    <name evidence="2" type="ORF">AMJ83_08760</name>
</gene>
<dbReference type="InterPro" id="IPR014782">
    <property type="entry name" value="Peptidase_M1_dom"/>
</dbReference>
<comment type="caution">
    <text evidence="2">The sequence shown here is derived from an EMBL/GenBank/DDBJ whole genome shotgun (WGS) entry which is preliminary data.</text>
</comment>
<proteinExistence type="predicted"/>
<dbReference type="GO" id="GO:0008270">
    <property type="term" value="F:zinc ion binding"/>
    <property type="evidence" value="ECO:0007669"/>
    <property type="project" value="InterPro"/>
</dbReference>
<evidence type="ECO:0000313" key="2">
    <source>
        <dbReference type="EMBL" id="KPK62966.1"/>
    </source>
</evidence>
<dbReference type="GO" id="GO:0042277">
    <property type="term" value="F:peptide binding"/>
    <property type="evidence" value="ECO:0007669"/>
    <property type="project" value="TreeGrafter"/>
</dbReference>
<dbReference type="GO" id="GO:0005615">
    <property type="term" value="C:extracellular space"/>
    <property type="evidence" value="ECO:0007669"/>
    <property type="project" value="TreeGrafter"/>
</dbReference>
<dbReference type="PANTHER" id="PTHR11533">
    <property type="entry name" value="PROTEASE M1 ZINC METALLOPROTEASE"/>
    <property type="match status" value="1"/>
</dbReference>
<dbReference type="AlphaFoldDB" id="A0A0S8FQH9"/>
<dbReference type="GO" id="GO:0005737">
    <property type="term" value="C:cytoplasm"/>
    <property type="evidence" value="ECO:0007669"/>
    <property type="project" value="TreeGrafter"/>
</dbReference>
<dbReference type="InterPro" id="IPR050344">
    <property type="entry name" value="Peptidase_M1_aminopeptidases"/>
</dbReference>
<dbReference type="EMBL" id="LJUJ01000021">
    <property type="protein sequence ID" value="KPK62966.1"/>
    <property type="molecule type" value="Genomic_DNA"/>
</dbReference>
<evidence type="ECO:0000259" key="1">
    <source>
        <dbReference type="Pfam" id="PF01433"/>
    </source>
</evidence>
<protein>
    <recommendedName>
        <fullName evidence="1">Peptidase M1 membrane alanine aminopeptidase domain-containing protein</fullName>
    </recommendedName>
</protein>
<dbReference type="Pfam" id="PF01433">
    <property type="entry name" value="Peptidase_M1"/>
    <property type="match status" value="1"/>
</dbReference>
<dbReference type="PANTHER" id="PTHR11533:SF174">
    <property type="entry name" value="PUROMYCIN-SENSITIVE AMINOPEPTIDASE-RELATED"/>
    <property type="match status" value="1"/>
</dbReference>
<evidence type="ECO:0000313" key="3">
    <source>
        <dbReference type="Proteomes" id="UP000051373"/>
    </source>
</evidence>
<dbReference type="STRING" id="1703779.AMJ83_08760"/>
<dbReference type="InterPro" id="IPR027268">
    <property type="entry name" value="Peptidase_M4/M1_CTD_sf"/>
</dbReference>
<sequence length="791" mass="91950">MFRATLVILYSLGFILLHAKNGVMTLDEIGDLYTEIREMSLDSTRILPIDSLFLKKDVAEFELKDGYLYFFEPVNDRIVAAFYQGEGMFILKTDDGIEKQQIERFTDAESVEKPFERALFLFTDSTYEYIVKKQQTLATQPINDSVSEFVYDLRRRIRERFLWNIDARILSDLATIGYGQYFSVILECQDSDRFVFLIDPLDREEVTLLRYEKIKFSKRACFECWYSSHASKQLMQDKPQFDITRVNLDVTIDTRQKMTVTAKTEFVPLVDDIVITPVELVSFLRVNAAWLDGEDTCLIIQEDKSADAQLWLVFPEALKAGQAYELTMVYSGEGIIEGLGGDNFAVMARTSWFPSFYTNKSDPRRFIMKFAIPGKMTLLATGRLLRSWNEGDTAFSVWQSEIDYNFAGFNYGKFTMVSEKSEKCEIKCFTNIKLNDDLLQLKLLLERDKDLQAALMLMPNELTTDRMGKSAAVESRNAYEIYRHFFGNCPFREIKVSQQPQISFAQSWPTLIYLPYTAFWDESLKERLGLLRGEVSVMSYETIASHEIAHQWWGNTLMRDSYHDQWLTEGFATYSSALYLQASEGVDRFKDFMRIQRQQVLAKAEKGGNYNDLGPIWLGMRLSSLDFPGGDRLVYAKGAYVLHMLRMMLFDYKERSDERFIAMMKDYVQTYAARLVSTNDFQRIVEKHFNMDMEWFFDQWVYSTDVPFYKFEYDVEESDGEYYLTIYAQQAGVSPSFEMPMPFVVNFERGHAVVQMQVKGLEPVAKKFHLPQEPVSIEPNPWNAVLCTIVN</sequence>
<reference evidence="2 3" key="1">
    <citation type="journal article" date="2015" name="Microbiome">
        <title>Genomic resolution of linkages in carbon, nitrogen, and sulfur cycling among widespread estuary sediment bacteria.</title>
        <authorList>
            <person name="Baker B.J."/>
            <person name="Lazar C.S."/>
            <person name="Teske A.P."/>
            <person name="Dick G.J."/>
        </authorList>
    </citation>
    <scope>NUCLEOTIDE SEQUENCE [LARGE SCALE GENOMIC DNA]</scope>
    <source>
        <strain evidence="2">SM23_42</strain>
    </source>
</reference>
<dbReference type="GO" id="GO:0043171">
    <property type="term" value="P:peptide catabolic process"/>
    <property type="evidence" value="ECO:0007669"/>
    <property type="project" value="TreeGrafter"/>
</dbReference>